<keyword evidence="4" id="KW-0509">mRNA transport</keyword>
<feature type="domain" description="RRM" evidence="10">
    <location>
        <begin position="278"/>
        <end position="363"/>
    </location>
</feature>
<keyword evidence="12" id="KW-1185">Reference proteome</keyword>
<feature type="signal peptide" evidence="9">
    <location>
        <begin position="1"/>
        <end position="20"/>
    </location>
</feature>
<dbReference type="PANTHER" id="PTHR48033">
    <property type="entry name" value="RNA-BINDING (RRM/RBD/RNP MOTIFS) FAMILY PROTEIN"/>
    <property type="match status" value="1"/>
</dbReference>
<keyword evidence="7" id="KW-0539">Nucleus</keyword>
<keyword evidence="3" id="KW-0813">Transport</keyword>
<dbReference type="SUPFAM" id="SSF54791">
    <property type="entry name" value="Eukaryotic type KH-domain (KH-domain type I)"/>
    <property type="match status" value="1"/>
</dbReference>
<organism evidence="11 12">
    <name type="scientific">Meganyctiphanes norvegica</name>
    <name type="common">Northern krill</name>
    <name type="synonym">Thysanopoda norvegica</name>
    <dbReference type="NCBI Taxonomy" id="48144"/>
    <lineage>
        <taxon>Eukaryota</taxon>
        <taxon>Metazoa</taxon>
        <taxon>Ecdysozoa</taxon>
        <taxon>Arthropoda</taxon>
        <taxon>Crustacea</taxon>
        <taxon>Multicrustacea</taxon>
        <taxon>Malacostraca</taxon>
        <taxon>Eumalacostraca</taxon>
        <taxon>Eucarida</taxon>
        <taxon>Euphausiacea</taxon>
        <taxon>Euphausiidae</taxon>
        <taxon>Meganyctiphanes</taxon>
    </lineage>
</organism>
<dbReference type="PANTHER" id="PTHR48033:SF10">
    <property type="entry name" value="RNA-BINDING PROTEIN SQUID"/>
    <property type="match status" value="1"/>
</dbReference>
<dbReference type="InterPro" id="IPR036612">
    <property type="entry name" value="KH_dom_type_1_sf"/>
</dbReference>
<dbReference type="PROSITE" id="PS50084">
    <property type="entry name" value="KH_TYPE_1"/>
    <property type="match status" value="1"/>
</dbReference>
<evidence type="ECO:0000313" key="11">
    <source>
        <dbReference type="EMBL" id="CAL4070186.1"/>
    </source>
</evidence>
<dbReference type="Pfam" id="PF00013">
    <property type="entry name" value="KH_1"/>
    <property type="match status" value="1"/>
</dbReference>
<gene>
    <name evidence="11" type="ORF">MNOR_LOCUS8206</name>
</gene>
<evidence type="ECO:0000256" key="2">
    <source>
        <dbReference type="ARBA" id="ARBA00009094"/>
    </source>
</evidence>
<dbReference type="SMART" id="SM00360">
    <property type="entry name" value="RRM"/>
    <property type="match status" value="1"/>
</dbReference>
<keyword evidence="6 8" id="KW-0694">RNA-binding</keyword>
<evidence type="ECO:0000256" key="7">
    <source>
        <dbReference type="ARBA" id="ARBA00023242"/>
    </source>
</evidence>
<accession>A0AAV2Q631</accession>
<dbReference type="GO" id="GO:0006417">
    <property type="term" value="P:regulation of translation"/>
    <property type="evidence" value="ECO:0007669"/>
    <property type="project" value="UniProtKB-KW"/>
</dbReference>
<sequence length="545" mass="61871">ETLWILLSNVLNLFINSSYCSKYFPTINCKNPIFMKNLVKNLSKERYTEIVKLNFKLLANLGENSAFVMVPSIPQNILMCFPEPKNRKVHNVLHSCENPLNICSPDIKTKEFVDTVNMFEEEWIKASEDLLKVQGLHLAAISNYVSKKVPVIEILQTPSLAMFKGPGNNFLQWQKFMAAFIRQMKTGTLISEEGQINENLKRKIMKKVQLAKEKVEDEENFDEEIVEYVESEKAEDNQKSIEIVEYVEEVIETTEEVVDTNAKESNEQKKVKDTEKEKYIFCGGIDKLRTDKRSLFNYFSCFGEIISINVPSPHELYTCRGHINRGFAFIYFKSVQSVNEVLNIKPHTIDEKVIEIRTKYGKQVSEKCTPINIVAFTVPTEWANRLLGKKTRGSHRARRAVDVDTATELDSDVYAIDAVQAHEILDKRVSEVPTTFFGGGGLGFALGSCVSNDKKCSSVLFYLPTEKTGLITGEGGSIIKNIVSESEASITKGDDVQVFTICGTEEQIDCAKMLVTQNFKGKEKYLQFFRSINPPQTLDKKIMVQ</sequence>
<feature type="chain" id="PRO_5043360002" description="RRM domain-containing protein" evidence="9">
    <location>
        <begin position="21"/>
        <end position="545"/>
    </location>
</feature>
<protein>
    <recommendedName>
        <fullName evidence="10">RRM domain-containing protein</fullName>
    </recommendedName>
</protein>
<comment type="similarity">
    <text evidence="2">Belongs to the RRM IMP/VICKZ family.</text>
</comment>
<dbReference type="SMART" id="SM00322">
    <property type="entry name" value="KH"/>
    <property type="match status" value="1"/>
</dbReference>
<evidence type="ECO:0000259" key="10">
    <source>
        <dbReference type="PROSITE" id="PS50102"/>
    </source>
</evidence>
<dbReference type="InterPro" id="IPR004088">
    <property type="entry name" value="KH_dom_type_1"/>
</dbReference>
<dbReference type="GO" id="GO:0051028">
    <property type="term" value="P:mRNA transport"/>
    <property type="evidence" value="ECO:0007669"/>
    <property type="project" value="UniProtKB-KW"/>
</dbReference>
<dbReference type="EMBL" id="CAXKWB010003759">
    <property type="protein sequence ID" value="CAL4070186.1"/>
    <property type="molecule type" value="Genomic_DNA"/>
</dbReference>
<keyword evidence="9" id="KW-0732">Signal</keyword>
<evidence type="ECO:0000256" key="3">
    <source>
        <dbReference type="ARBA" id="ARBA00022448"/>
    </source>
</evidence>
<dbReference type="InterPro" id="IPR000504">
    <property type="entry name" value="RRM_dom"/>
</dbReference>
<comment type="subcellular location">
    <subcellularLocation>
        <location evidence="1">Nucleus</location>
    </subcellularLocation>
</comment>
<reference evidence="11 12" key="1">
    <citation type="submission" date="2024-05" db="EMBL/GenBank/DDBJ databases">
        <authorList>
            <person name="Wallberg A."/>
        </authorList>
    </citation>
    <scope>NUCLEOTIDE SEQUENCE [LARGE SCALE GENOMIC DNA]</scope>
</reference>
<dbReference type="InterPro" id="IPR004087">
    <property type="entry name" value="KH_dom"/>
</dbReference>
<dbReference type="AlphaFoldDB" id="A0AAV2Q631"/>
<evidence type="ECO:0000256" key="1">
    <source>
        <dbReference type="ARBA" id="ARBA00004123"/>
    </source>
</evidence>
<dbReference type="Gene3D" id="3.30.70.330">
    <property type="match status" value="1"/>
</dbReference>
<evidence type="ECO:0000256" key="9">
    <source>
        <dbReference type="SAM" id="SignalP"/>
    </source>
</evidence>
<dbReference type="GO" id="GO:0005654">
    <property type="term" value="C:nucleoplasm"/>
    <property type="evidence" value="ECO:0007669"/>
    <property type="project" value="TreeGrafter"/>
</dbReference>
<feature type="non-terminal residue" evidence="11">
    <location>
        <position position="545"/>
    </location>
</feature>
<dbReference type="InterPro" id="IPR012677">
    <property type="entry name" value="Nucleotide-bd_a/b_plait_sf"/>
</dbReference>
<dbReference type="Proteomes" id="UP001497623">
    <property type="component" value="Unassembled WGS sequence"/>
</dbReference>
<feature type="non-terminal residue" evidence="11">
    <location>
        <position position="1"/>
    </location>
</feature>
<evidence type="ECO:0000256" key="5">
    <source>
        <dbReference type="ARBA" id="ARBA00022845"/>
    </source>
</evidence>
<evidence type="ECO:0000256" key="6">
    <source>
        <dbReference type="ARBA" id="ARBA00022884"/>
    </source>
</evidence>
<dbReference type="GO" id="GO:0000785">
    <property type="term" value="C:chromatin"/>
    <property type="evidence" value="ECO:0007669"/>
    <property type="project" value="TreeGrafter"/>
</dbReference>
<dbReference type="PROSITE" id="PS50102">
    <property type="entry name" value="RRM"/>
    <property type="match status" value="1"/>
</dbReference>
<dbReference type="SUPFAM" id="SSF54928">
    <property type="entry name" value="RNA-binding domain, RBD"/>
    <property type="match status" value="1"/>
</dbReference>
<evidence type="ECO:0000256" key="4">
    <source>
        <dbReference type="ARBA" id="ARBA00022816"/>
    </source>
</evidence>
<name>A0AAV2Q631_MEGNR</name>
<dbReference type="Gene3D" id="3.30.1370.10">
    <property type="entry name" value="K Homology domain, type 1"/>
    <property type="match status" value="1"/>
</dbReference>
<comment type="caution">
    <text evidence="11">The sequence shown here is derived from an EMBL/GenBank/DDBJ whole genome shotgun (WGS) entry which is preliminary data.</text>
</comment>
<proteinExistence type="inferred from homology"/>
<evidence type="ECO:0000313" key="12">
    <source>
        <dbReference type="Proteomes" id="UP001497623"/>
    </source>
</evidence>
<dbReference type="InterPro" id="IPR035979">
    <property type="entry name" value="RBD_domain_sf"/>
</dbReference>
<evidence type="ECO:0000256" key="8">
    <source>
        <dbReference type="PROSITE-ProRule" id="PRU00176"/>
    </source>
</evidence>
<keyword evidence="5" id="KW-0810">Translation regulation</keyword>
<dbReference type="GO" id="GO:0003723">
    <property type="term" value="F:RNA binding"/>
    <property type="evidence" value="ECO:0007669"/>
    <property type="project" value="UniProtKB-UniRule"/>
</dbReference>